<evidence type="ECO:0000313" key="2">
    <source>
        <dbReference type="EMBL" id="AKU17476.1"/>
    </source>
</evidence>
<keyword evidence="1" id="KW-0812">Transmembrane</keyword>
<sequence length="288" mass="29845">MSGRRRVAWTDQHALILFCAGTATAVAFIAGGQTATIGLGLILIALGALLISLCVDGFIALCVGLCAAAAAVFLFRARGLWGSDHFFTILTTAGAMLVLSWVAGQLGASIRSLARGTHQVRAVPDAAPAVGSLGLLTSSAAMVRLDEEVARAQRGSTPLSLLVITVHITDTTLDEGSRTRLGRSLARLVESLARSSDVPFMVSERTIGAILPETDLAAAWEQVGPIVDAATRSTFADRVTGDRRALSDCAELHAGLVLLDEQHSTGAALLAAAQASADPSSYERSGGR</sequence>
<feature type="transmembrane region" description="Helical" evidence="1">
    <location>
        <begin position="42"/>
        <end position="75"/>
    </location>
</feature>
<keyword evidence="1" id="KW-1133">Transmembrane helix</keyword>
<proteinExistence type="predicted"/>
<accession>A0A0K1JL85</accession>
<feature type="transmembrane region" description="Helical" evidence="1">
    <location>
        <begin position="12"/>
        <end position="30"/>
    </location>
</feature>
<dbReference type="Gene3D" id="3.30.70.270">
    <property type="match status" value="1"/>
</dbReference>
<dbReference type="RefSeq" id="WP_052594121.1">
    <property type="nucleotide sequence ID" value="NZ_CP011112.1"/>
</dbReference>
<dbReference type="AlphaFoldDB" id="A0A0K1JL85"/>
<dbReference type="KEGG" id="lmoi:VV02_19220"/>
<gene>
    <name evidence="2" type="ORF">VV02_19220</name>
</gene>
<dbReference type="InterPro" id="IPR043128">
    <property type="entry name" value="Rev_trsase/Diguanyl_cyclase"/>
</dbReference>
<keyword evidence="1" id="KW-0472">Membrane</keyword>
<dbReference type="Proteomes" id="UP000066480">
    <property type="component" value="Chromosome"/>
</dbReference>
<name>A0A0K1JL85_9MICO</name>
<dbReference type="EMBL" id="CP011112">
    <property type="protein sequence ID" value="AKU17476.1"/>
    <property type="molecule type" value="Genomic_DNA"/>
</dbReference>
<keyword evidence="3" id="KW-1185">Reference proteome</keyword>
<protein>
    <recommendedName>
        <fullName evidence="4">GGDEF domain-containing protein</fullName>
    </recommendedName>
</protein>
<evidence type="ECO:0000313" key="3">
    <source>
        <dbReference type="Proteomes" id="UP000066480"/>
    </source>
</evidence>
<feature type="transmembrane region" description="Helical" evidence="1">
    <location>
        <begin position="87"/>
        <end position="106"/>
    </location>
</feature>
<reference evidence="2 3" key="1">
    <citation type="submission" date="2015-03" db="EMBL/GenBank/DDBJ databases">
        <title>Luteipulveratus halotolerans sp. nov., a novel actinobacterium (Dermacoccaceae) from Sarawak, Malaysia.</title>
        <authorList>
            <person name="Juboi H."/>
            <person name="Basik A."/>
            <person name="Shamsul S.S."/>
            <person name="Arnold P."/>
            <person name="Schmitt E.K."/>
            <person name="Sanglier J.-J."/>
            <person name="Yeo T."/>
        </authorList>
    </citation>
    <scope>NUCLEOTIDE SEQUENCE [LARGE SCALE GENOMIC DNA]</scope>
    <source>
        <strain evidence="2 3">MN07-A0370</strain>
    </source>
</reference>
<evidence type="ECO:0000256" key="1">
    <source>
        <dbReference type="SAM" id="Phobius"/>
    </source>
</evidence>
<evidence type="ECO:0008006" key="4">
    <source>
        <dbReference type="Google" id="ProtNLM"/>
    </source>
</evidence>
<dbReference type="OrthoDB" id="5151318at2"/>
<organism evidence="2 3">
    <name type="scientific">Luteipulveratus mongoliensis</name>
    <dbReference type="NCBI Taxonomy" id="571913"/>
    <lineage>
        <taxon>Bacteria</taxon>
        <taxon>Bacillati</taxon>
        <taxon>Actinomycetota</taxon>
        <taxon>Actinomycetes</taxon>
        <taxon>Micrococcales</taxon>
        <taxon>Dermacoccaceae</taxon>
        <taxon>Luteipulveratus</taxon>
    </lineage>
</organism>